<name>A0A6C2UP71_9BACT</name>
<dbReference type="SMART" id="SM01321">
    <property type="entry name" value="Y1_Tnp"/>
    <property type="match status" value="1"/>
</dbReference>
<dbReference type="SUPFAM" id="SSF143422">
    <property type="entry name" value="Transposase IS200-like"/>
    <property type="match status" value="1"/>
</dbReference>
<dbReference type="GO" id="GO:0006313">
    <property type="term" value="P:DNA transposition"/>
    <property type="evidence" value="ECO:0007669"/>
    <property type="project" value="InterPro"/>
</dbReference>
<reference evidence="2 3" key="1">
    <citation type="submission" date="2019-04" db="EMBL/GenBank/DDBJ databases">
        <authorList>
            <person name="Van Vliet M D."/>
        </authorList>
    </citation>
    <scope>NUCLEOTIDE SEQUENCE [LARGE SCALE GENOMIC DNA]</scope>
    <source>
        <strain evidence="2 3">F21</strain>
    </source>
</reference>
<dbReference type="EMBL" id="CAAHFH010000002">
    <property type="protein sequence ID" value="VGO21107.1"/>
    <property type="molecule type" value="Genomic_DNA"/>
</dbReference>
<dbReference type="PANTHER" id="PTHR36966:SF1">
    <property type="entry name" value="REP-ASSOCIATED TYROSINE TRANSPOSASE"/>
    <property type="match status" value="1"/>
</dbReference>
<dbReference type="PANTHER" id="PTHR36966">
    <property type="entry name" value="REP-ASSOCIATED TYROSINE TRANSPOSASE"/>
    <property type="match status" value="1"/>
</dbReference>
<dbReference type="AlphaFoldDB" id="A0A6C2UP71"/>
<dbReference type="Gene3D" id="3.30.70.1290">
    <property type="entry name" value="Transposase IS200-like"/>
    <property type="match status" value="1"/>
</dbReference>
<evidence type="ECO:0000313" key="3">
    <source>
        <dbReference type="Proteomes" id="UP000346198"/>
    </source>
</evidence>
<dbReference type="RefSeq" id="WP_136062592.1">
    <property type="nucleotide sequence ID" value="NZ_CAAHFH010000002.1"/>
</dbReference>
<dbReference type="GO" id="GO:0004803">
    <property type="term" value="F:transposase activity"/>
    <property type="evidence" value="ECO:0007669"/>
    <property type="project" value="InterPro"/>
</dbReference>
<dbReference type="InterPro" id="IPR036515">
    <property type="entry name" value="Transposase_17_sf"/>
</dbReference>
<evidence type="ECO:0000259" key="1">
    <source>
        <dbReference type="SMART" id="SM01321"/>
    </source>
</evidence>
<accession>A0A6C2UP71</accession>
<feature type="domain" description="Transposase IS200-like" evidence="1">
    <location>
        <begin position="35"/>
        <end position="151"/>
    </location>
</feature>
<evidence type="ECO:0000313" key="2">
    <source>
        <dbReference type="EMBL" id="VGO21107.1"/>
    </source>
</evidence>
<dbReference type="InterPro" id="IPR002686">
    <property type="entry name" value="Transposase_17"/>
</dbReference>
<proteinExistence type="predicted"/>
<keyword evidence="3" id="KW-1185">Reference proteome</keyword>
<sequence length="199" mass="23486">MYDWRKLTEAQREELLARRKQGQRPWHSPPHFESDGFQRFHLSSACFEHRPLIGETAVRIAEFETSLLESLTSSCRQLYAWCVLPNHWHALVGTDSLKETIAEIGQLHGRTSFLWNREDEMRGRKCWHGCADRRIRSSRHYYSVINYIHHNPVKHGYAKQWEDWPFSSATEYIKGVGREAVLKQWNDYPVLDMGAGWDD</sequence>
<organism evidence="2 3">
    <name type="scientific">Pontiella sulfatireligans</name>
    <dbReference type="NCBI Taxonomy" id="2750658"/>
    <lineage>
        <taxon>Bacteria</taxon>
        <taxon>Pseudomonadati</taxon>
        <taxon>Kiritimatiellota</taxon>
        <taxon>Kiritimatiellia</taxon>
        <taxon>Kiritimatiellales</taxon>
        <taxon>Pontiellaceae</taxon>
        <taxon>Pontiella</taxon>
    </lineage>
</organism>
<dbReference type="Proteomes" id="UP000346198">
    <property type="component" value="Unassembled WGS sequence"/>
</dbReference>
<dbReference type="GO" id="GO:0043565">
    <property type="term" value="F:sequence-specific DNA binding"/>
    <property type="evidence" value="ECO:0007669"/>
    <property type="project" value="TreeGrafter"/>
</dbReference>
<gene>
    <name evidence="2" type="primary">rayT_2</name>
    <name evidence="2" type="ORF">SCARR_03177</name>
</gene>
<dbReference type="InterPro" id="IPR052715">
    <property type="entry name" value="RAYT_transposase"/>
</dbReference>
<protein>
    <submittedName>
        <fullName evidence="2">REP-associated tyrosine transposase</fullName>
    </submittedName>
</protein>